<dbReference type="KEGG" id="mseo:MSEO_17210"/>
<dbReference type="AlphaFoldDB" id="A0A7I7NZG8"/>
<organism evidence="1 2">
    <name type="scientific">Mycobacterium seoulense</name>
    <dbReference type="NCBI Taxonomy" id="386911"/>
    <lineage>
        <taxon>Bacteria</taxon>
        <taxon>Bacillati</taxon>
        <taxon>Actinomycetota</taxon>
        <taxon>Actinomycetes</taxon>
        <taxon>Mycobacteriales</taxon>
        <taxon>Mycobacteriaceae</taxon>
        <taxon>Mycobacterium</taxon>
    </lineage>
</organism>
<reference evidence="1 2" key="1">
    <citation type="journal article" date="2019" name="Emerg. Microbes Infect.">
        <title>Comprehensive subspecies identification of 175 nontuberculous mycobacteria species based on 7547 genomic profiles.</title>
        <authorList>
            <person name="Matsumoto Y."/>
            <person name="Kinjo T."/>
            <person name="Motooka D."/>
            <person name="Nabeya D."/>
            <person name="Jung N."/>
            <person name="Uechi K."/>
            <person name="Horii T."/>
            <person name="Iida T."/>
            <person name="Fujita J."/>
            <person name="Nakamura S."/>
        </authorList>
    </citation>
    <scope>NUCLEOTIDE SEQUENCE [LARGE SCALE GENOMIC DNA]</scope>
    <source>
        <strain evidence="1 2">JCM 16018</strain>
    </source>
</reference>
<evidence type="ECO:0000313" key="2">
    <source>
        <dbReference type="Proteomes" id="UP000466632"/>
    </source>
</evidence>
<protein>
    <submittedName>
        <fullName evidence="1">Uncharacterized protein</fullName>
    </submittedName>
</protein>
<accession>A0A7I7NZG8</accession>
<proteinExistence type="predicted"/>
<gene>
    <name evidence="1" type="ORF">MSEO_17210</name>
</gene>
<name>A0A7I7NZG8_9MYCO</name>
<evidence type="ECO:0000313" key="1">
    <source>
        <dbReference type="EMBL" id="BBY01222.1"/>
    </source>
</evidence>
<dbReference type="EMBL" id="AP022582">
    <property type="protein sequence ID" value="BBY01222.1"/>
    <property type="molecule type" value="Genomic_DNA"/>
</dbReference>
<keyword evidence="2" id="KW-1185">Reference proteome</keyword>
<sequence>MVPLTEFGNACKPSTAGAAAAAADLGLSRELTPWPMNATDSNGRAILRITMAGDYPTGWRTNRPAHMPC</sequence>
<dbReference type="Proteomes" id="UP000466632">
    <property type="component" value="Chromosome"/>
</dbReference>